<dbReference type="RefSeq" id="WP_380700199.1">
    <property type="nucleotide sequence ID" value="NZ_JBHSKX010000002.1"/>
</dbReference>
<dbReference type="AlphaFoldDB" id="A0ABD5RF38"/>
<dbReference type="Proteomes" id="UP001596201">
    <property type="component" value="Unassembled WGS sequence"/>
</dbReference>
<evidence type="ECO:0000313" key="3">
    <source>
        <dbReference type="Proteomes" id="UP001596201"/>
    </source>
</evidence>
<accession>A0ABD5RF38</accession>
<dbReference type="InterPro" id="IPR055766">
    <property type="entry name" value="DUF7342"/>
</dbReference>
<dbReference type="InterPro" id="IPR011991">
    <property type="entry name" value="ArsR-like_HTH"/>
</dbReference>
<dbReference type="CDD" id="cd00090">
    <property type="entry name" value="HTH_ARSR"/>
    <property type="match status" value="1"/>
</dbReference>
<organism evidence="2 3">
    <name type="scientific">Salinirubrum litoreum</name>
    <dbReference type="NCBI Taxonomy" id="1126234"/>
    <lineage>
        <taxon>Archaea</taxon>
        <taxon>Methanobacteriati</taxon>
        <taxon>Methanobacteriota</taxon>
        <taxon>Stenosarchaea group</taxon>
        <taxon>Halobacteria</taxon>
        <taxon>Halobacteriales</taxon>
        <taxon>Haloferacaceae</taxon>
        <taxon>Salinirubrum</taxon>
    </lineage>
</organism>
<dbReference type="Pfam" id="PF24033">
    <property type="entry name" value="DUF7342"/>
    <property type="match status" value="1"/>
</dbReference>
<dbReference type="Gene3D" id="1.10.10.10">
    <property type="entry name" value="Winged helix-like DNA-binding domain superfamily/Winged helix DNA-binding domain"/>
    <property type="match status" value="1"/>
</dbReference>
<evidence type="ECO:0000313" key="2">
    <source>
        <dbReference type="EMBL" id="MFC5368608.1"/>
    </source>
</evidence>
<proteinExistence type="predicted"/>
<dbReference type="InterPro" id="IPR036388">
    <property type="entry name" value="WH-like_DNA-bd_sf"/>
</dbReference>
<reference evidence="2 3" key="1">
    <citation type="journal article" date="2019" name="Int. J. Syst. Evol. Microbiol.">
        <title>The Global Catalogue of Microorganisms (GCM) 10K type strain sequencing project: providing services to taxonomists for standard genome sequencing and annotation.</title>
        <authorList>
            <consortium name="The Broad Institute Genomics Platform"/>
            <consortium name="The Broad Institute Genome Sequencing Center for Infectious Disease"/>
            <person name="Wu L."/>
            <person name="Ma J."/>
        </authorList>
    </citation>
    <scope>NUCLEOTIDE SEQUENCE [LARGE SCALE GENOMIC DNA]</scope>
    <source>
        <strain evidence="2 3">CGMCC 1.12237</strain>
    </source>
</reference>
<sequence>MRRTYEPHSVASIAERARTAETTARKHLKMLTEDGFVEAVSPPDERGTWYRRAPRSVVLERARQLLDTVDTEIDAAVITQADDAAKPDARTSSTRACRRHRGCRRRDR</sequence>
<gene>
    <name evidence="2" type="ORF">ACFPJ5_16915</name>
</gene>
<name>A0ABD5RF38_9EURY</name>
<dbReference type="SUPFAM" id="SSF46785">
    <property type="entry name" value="Winged helix' DNA-binding domain"/>
    <property type="match status" value="1"/>
</dbReference>
<evidence type="ECO:0000256" key="1">
    <source>
        <dbReference type="SAM" id="MobiDB-lite"/>
    </source>
</evidence>
<comment type="caution">
    <text evidence="2">The sequence shown here is derived from an EMBL/GenBank/DDBJ whole genome shotgun (WGS) entry which is preliminary data.</text>
</comment>
<protein>
    <submittedName>
        <fullName evidence="2">Winged helix-turn-helix domain-containing protein</fullName>
    </submittedName>
</protein>
<keyword evidence="3" id="KW-1185">Reference proteome</keyword>
<dbReference type="InterPro" id="IPR036390">
    <property type="entry name" value="WH_DNA-bd_sf"/>
</dbReference>
<dbReference type="EMBL" id="JBHSKX010000002">
    <property type="protein sequence ID" value="MFC5368608.1"/>
    <property type="molecule type" value="Genomic_DNA"/>
</dbReference>
<feature type="region of interest" description="Disordered" evidence="1">
    <location>
        <begin position="83"/>
        <end position="108"/>
    </location>
</feature>
<feature type="compositionally biased region" description="Basic residues" evidence="1">
    <location>
        <begin position="96"/>
        <end position="108"/>
    </location>
</feature>